<dbReference type="Proteomes" id="UP000510886">
    <property type="component" value="Chromosome"/>
</dbReference>
<dbReference type="Pfam" id="PF01424">
    <property type="entry name" value="R3H"/>
    <property type="match status" value="1"/>
</dbReference>
<evidence type="ECO:0000313" key="9">
    <source>
        <dbReference type="EMBL" id="QLL78594.1"/>
    </source>
</evidence>
<comment type="subunit">
    <text evidence="6">Forms a complex with KhpA.</text>
</comment>
<dbReference type="GO" id="GO:0008360">
    <property type="term" value="P:regulation of cell shape"/>
    <property type="evidence" value="ECO:0007669"/>
    <property type="project" value="UniProtKB-KW"/>
</dbReference>
<dbReference type="GO" id="GO:0003723">
    <property type="term" value="F:RNA binding"/>
    <property type="evidence" value="ECO:0007669"/>
    <property type="project" value="UniProtKB-UniRule"/>
</dbReference>
<dbReference type="Gene3D" id="3.30.30.80">
    <property type="entry name" value="probable RNA-binding protein from clostridium symbiosum atcc 14940"/>
    <property type="match status" value="1"/>
</dbReference>
<dbReference type="InterPro" id="IPR036867">
    <property type="entry name" value="R3H_dom_sf"/>
</dbReference>
<gene>
    <name evidence="6" type="primary">khpB</name>
    <name evidence="6" type="synonym">eloR</name>
    <name evidence="9" type="ORF">GTO87_08360</name>
</gene>
<evidence type="ECO:0000313" key="10">
    <source>
        <dbReference type="Proteomes" id="UP000510886"/>
    </source>
</evidence>
<dbReference type="InterPro" id="IPR039247">
    <property type="entry name" value="KhpB"/>
</dbReference>
<reference evidence="9 10" key="1">
    <citation type="submission" date="2020-01" db="EMBL/GenBank/DDBJ databases">
        <title>Complete and circular genome sequences of six lactobacillus isolates from horses.</title>
        <authorList>
            <person name="Hassan H.M."/>
        </authorList>
    </citation>
    <scope>NUCLEOTIDE SEQUENCE [LARGE SCALE GENOMIC DNA]</scope>
    <source>
        <strain evidence="9 10">1A</strain>
    </source>
</reference>
<dbReference type="GO" id="GO:0009252">
    <property type="term" value="P:peptidoglycan biosynthetic process"/>
    <property type="evidence" value="ECO:0007669"/>
    <property type="project" value="UniProtKB-UniRule"/>
</dbReference>
<dbReference type="Pfam" id="PF14804">
    <property type="entry name" value="Jag_N"/>
    <property type="match status" value="1"/>
</dbReference>
<evidence type="ECO:0000256" key="4">
    <source>
        <dbReference type="ARBA" id="ARBA00023186"/>
    </source>
</evidence>
<accession>A0A7H9ELM4</accession>
<dbReference type="SUPFAM" id="SSF82708">
    <property type="entry name" value="R3H domain"/>
    <property type="match status" value="1"/>
</dbReference>
<sequence>MKTRYTGKTIAEAVATGLQALNKQPEQVEYQVIVTPKKGFLGIGRRDAVITMTVKEEPAPTPTQAAKSEATPAPDPAKVATPEAGPTQASVEPPVSSARQQRDQAFRELGYYLADITKQMGITTTINVTPGSHVVRYDFTTPTEGLLIGKHGKVINSLQLLAQVFLDKHLRHHVRVELNVADYRQRRAETLERLAKRVARNAIAQGESQYLDPMPSFERKVIHGALAHNDHVKTYSRGREPYRSVVVEPVHR</sequence>
<evidence type="ECO:0000256" key="6">
    <source>
        <dbReference type="HAMAP-Rule" id="MF_00867"/>
    </source>
</evidence>
<dbReference type="GO" id="GO:0071555">
    <property type="term" value="P:cell wall organization"/>
    <property type="evidence" value="ECO:0007669"/>
    <property type="project" value="UniProtKB-KW"/>
</dbReference>
<dbReference type="AlphaFoldDB" id="A0A7H9ELM4"/>
<dbReference type="InterPro" id="IPR001374">
    <property type="entry name" value="R3H_dom"/>
</dbReference>
<evidence type="ECO:0000256" key="2">
    <source>
        <dbReference type="ARBA" id="ARBA00022884"/>
    </source>
</evidence>
<comment type="function">
    <text evidence="6">A probable RNA chaperone. Forms a complex with KhpA which binds to cellular RNA and controls its expression. Plays a role in peptidoglycan (PG) homeostasis and cell length regulation.</text>
</comment>
<dbReference type="EMBL" id="CP047418">
    <property type="protein sequence ID" value="QLL78594.1"/>
    <property type="molecule type" value="Genomic_DNA"/>
</dbReference>
<comment type="similarity">
    <text evidence="6">Belongs to the KhpB RNA-binding protein family.</text>
</comment>
<dbReference type="InterPro" id="IPR038008">
    <property type="entry name" value="Jag_KH"/>
</dbReference>
<organism evidence="9 10">
    <name type="scientific">Ligilactobacillus saerimneri</name>
    <dbReference type="NCBI Taxonomy" id="228229"/>
    <lineage>
        <taxon>Bacteria</taxon>
        <taxon>Bacillati</taxon>
        <taxon>Bacillota</taxon>
        <taxon>Bacilli</taxon>
        <taxon>Lactobacillales</taxon>
        <taxon>Lactobacillaceae</taxon>
        <taxon>Ligilactobacillus</taxon>
    </lineage>
</organism>
<dbReference type="CDD" id="cd02414">
    <property type="entry name" value="KH-II_Jag"/>
    <property type="match status" value="1"/>
</dbReference>
<protein>
    <recommendedName>
        <fullName evidence="6">RNA-binding protein KhpB</fullName>
    </recommendedName>
    <alternativeName>
        <fullName evidence="6">RNA-binding protein EloR</fullName>
    </alternativeName>
</protein>
<dbReference type="PROSITE" id="PS51061">
    <property type="entry name" value="R3H"/>
    <property type="match status" value="1"/>
</dbReference>
<evidence type="ECO:0000256" key="5">
    <source>
        <dbReference type="ARBA" id="ARBA00023316"/>
    </source>
</evidence>
<dbReference type="HAMAP" id="MF_00867">
    <property type="entry name" value="KhpB"/>
    <property type="match status" value="1"/>
</dbReference>
<feature type="domain" description="R3H" evidence="8">
    <location>
        <begin position="185"/>
        <end position="251"/>
    </location>
</feature>
<dbReference type="Gene3D" id="3.30.300.20">
    <property type="match status" value="1"/>
</dbReference>
<dbReference type="RefSeq" id="WP_180848769.1">
    <property type="nucleotide sequence ID" value="NZ_CALVCX010000091.1"/>
</dbReference>
<keyword evidence="1 6" id="KW-0963">Cytoplasm</keyword>
<comment type="domain">
    <text evidence="6">Has an N-terminal Jag-N domain and 2 RNA-binding domains (KH and R3H).</text>
</comment>
<dbReference type="InterPro" id="IPR015946">
    <property type="entry name" value="KH_dom-like_a/b"/>
</dbReference>
<dbReference type="NCBIfam" id="NF041568">
    <property type="entry name" value="Jag_EloR"/>
    <property type="match status" value="1"/>
</dbReference>
<dbReference type="PANTHER" id="PTHR35800:SF1">
    <property type="entry name" value="RNA-BINDING PROTEIN KHPB"/>
    <property type="match status" value="1"/>
</dbReference>
<dbReference type="PANTHER" id="PTHR35800">
    <property type="entry name" value="PROTEIN JAG"/>
    <property type="match status" value="1"/>
</dbReference>
<dbReference type="InterPro" id="IPR032782">
    <property type="entry name" value="KhpB_N"/>
</dbReference>
<dbReference type="Gene3D" id="3.30.1370.50">
    <property type="entry name" value="R3H-like domain"/>
    <property type="match status" value="1"/>
</dbReference>
<keyword evidence="4 6" id="KW-0143">Chaperone</keyword>
<comment type="subcellular location">
    <subcellularLocation>
        <location evidence="6">Cytoplasm</location>
    </subcellularLocation>
</comment>
<dbReference type="SMART" id="SM01245">
    <property type="entry name" value="Jag_N"/>
    <property type="match status" value="1"/>
</dbReference>
<evidence type="ECO:0000256" key="1">
    <source>
        <dbReference type="ARBA" id="ARBA00022490"/>
    </source>
</evidence>
<keyword evidence="2 6" id="KW-0694">RNA-binding</keyword>
<feature type="region of interest" description="Disordered" evidence="7">
    <location>
        <begin position="56"/>
        <end position="99"/>
    </location>
</feature>
<dbReference type="GO" id="GO:0005737">
    <property type="term" value="C:cytoplasm"/>
    <property type="evidence" value="ECO:0007669"/>
    <property type="project" value="UniProtKB-SubCell"/>
</dbReference>
<name>A0A7H9ELM4_9LACO</name>
<dbReference type="Pfam" id="PF13083">
    <property type="entry name" value="KH_KhpA-B"/>
    <property type="match status" value="1"/>
</dbReference>
<dbReference type="CDD" id="cd02644">
    <property type="entry name" value="R3H_jag"/>
    <property type="match status" value="1"/>
</dbReference>
<evidence type="ECO:0000256" key="7">
    <source>
        <dbReference type="SAM" id="MobiDB-lite"/>
    </source>
</evidence>
<comment type="caution">
    <text evidence="6">Lacks conserved residue(s) required for the propagation of feature annotation.</text>
</comment>
<dbReference type="KEGG" id="lsw:GTO87_08360"/>
<proteinExistence type="inferred from homology"/>
<dbReference type="InterPro" id="IPR034079">
    <property type="entry name" value="R3H_KhpB"/>
</dbReference>
<dbReference type="SMART" id="SM00393">
    <property type="entry name" value="R3H"/>
    <property type="match status" value="1"/>
</dbReference>
<evidence type="ECO:0000259" key="8">
    <source>
        <dbReference type="PROSITE" id="PS51061"/>
    </source>
</evidence>
<dbReference type="InterPro" id="IPR038247">
    <property type="entry name" value="Jag_N_dom_sf"/>
</dbReference>
<keyword evidence="5 6" id="KW-0961">Cell wall biogenesis/degradation</keyword>
<evidence type="ECO:0000256" key="3">
    <source>
        <dbReference type="ARBA" id="ARBA00022960"/>
    </source>
</evidence>
<keyword evidence="3 6" id="KW-0133">Cell shape</keyword>